<organism evidence="9">
    <name type="scientific">Caldithrix abyssi</name>
    <dbReference type="NCBI Taxonomy" id="187145"/>
    <lineage>
        <taxon>Bacteria</taxon>
        <taxon>Pseudomonadati</taxon>
        <taxon>Calditrichota</taxon>
        <taxon>Calditrichia</taxon>
        <taxon>Calditrichales</taxon>
        <taxon>Calditrichaceae</taxon>
        <taxon>Caldithrix</taxon>
    </lineage>
</organism>
<evidence type="ECO:0000256" key="6">
    <source>
        <dbReference type="SAM" id="SignalP"/>
    </source>
</evidence>
<dbReference type="PRINTS" id="PR00723">
    <property type="entry name" value="SUBTILISIN"/>
</dbReference>
<dbReference type="Gene3D" id="2.60.40.4070">
    <property type="match status" value="1"/>
</dbReference>
<evidence type="ECO:0000256" key="5">
    <source>
        <dbReference type="PROSITE-ProRule" id="PRU01240"/>
    </source>
</evidence>
<protein>
    <submittedName>
        <fullName evidence="9">T9SS type A sorting domain-containing protein</fullName>
    </submittedName>
</protein>
<feature type="active site" description="Charge relay system" evidence="5">
    <location>
        <position position="256"/>
    </location>
</feature>
<accession>A0A7V4WWK8</accession>
<proteinExistence type="inferred from homology"/>
<comment type="caution">
    <text evidence="9">The sequence shown here is derived from an EMBL/GenBank/DDBJ whole genome shotgun (WGS) entry which is preliminary data.</text>
</comment>
<dbReference type="AlphaFoldDB" id="A0A7V4WWK8"/>
<evidence type="ECO:0000313" key="9">
    <source>
        <dbReference type="EMBL" id="HGY57305.1"/>
    </source>
</evidence>
<dbReference type="PROSITE" id="PS00137">
    <property type="entry name" value="SUBTILASE_HIS"/>
    <property type="match status" value="1"/>
</dbReference>
<keyword evidence="6" id="KW-0732">Signal</keyword>
<dbReference type="PROSITE" id="PS00136">
    <property type="entry name" value="SUBTILASE_ASP"/>
    <property type="match status" value="1"/>
</dbReference>
<dbReference type="PANTHER" id="PTHR43806:SF11">
    <property type="entry name" value="CEREVISIN-RELATED"/>
    <property type="match status" value="1"/>
</dbReference>
<dbReference type="Gene3D" id="2.60.40.2810">
    <property type="match status" value="1"/>
</dbReference>
<dbReference type="Pfam" id="PF00082">
    <property type="entry name" value="Peptidase_S8"/>
    <property type="match status" value="1"/>
</dbReference>
<dbReference type="Pfam" id="PF18962">
    <property type="entry name" value="Por_Secre_tail"/>
    <property type="match status" value="1"/>
</dbReference>
<dbReference type="PANTHER" id="PTHR43806">
    <property type="entry name" value="PEPTIDASE S8"/>
    <property type="match status" value="1"/>
</dbReference>
<keyword evidence="4 5" id="KW-0720">Serine protease</keyword>
<dbReference type="Gene3D" id="3.40.50.200">
    <property type="entry name" value="Peptidase S8/S53 domain"/>
    <property type="match status" value="1"/>
</dbReference>
<evidence type="ECO:0000256" key="2">
    <source>
        <dbReference type="ARBA" id="ARBA00022670"/>
    </source>
</evidence>
<evidence type="ECO:0000259" key="8">
    <source>
        <dbReference type="Pfam" id="PF18962"/>
    </source>
</evidence>
<dbReference type="NCBIfam" id="TIGR04183">
    <property type="entry name" value="Por_Secre_tail"/>
    <property type="match status" value="1"/>
</dbReference>
<keyword evidence="2 5" id="KW-0645">Protease</keyword>
<feature type="active site" description="Charge relay system" evidence="5">
    <location>
        <position position="172"/>
    </location>
</feature>
<dbReference type="InterPro" id="IPR022398">
    <property type="entry name" value="Peptidase_S8_His-AS"/>
</dbReference>
<evidence type="ECO:0000259" key="7">
    <source>
        <dbReference type="Pfam" id="PF00082"/>
    </source>
</evidence>
<dbReference type="InterPro" id="IPR036852">
    <property type="entry name" value="Peptidase_S8/S53_dom_sf"/>
</dbReference>
<feature type="signal peptide" evidence="6">
    <location>
        <begin position="1"/>
        <end position="20"/>
    </location>
</feature>
<reference evidence="9" key="1">
    <citation type="journal article" date="2020" name="mSystems">
        <title>Genome- and Community-Level Interaction Insights into Carbon Utilization and Element Cycling Functions of Hydrothermarchaeota in Hydrothermal Sediment.</title>
        <authorList>
            <person name="Zhou Z."/>
            <person name="Liu Y."/>
            <person name="Xu W."/>
            <person name="Pan J."/>
            <person name="Luo Z.H."/>
            <person name="Li M."/>
        </authorList>
    </citation>
    <scope>NUCLEOTIDE SEQUENCE [LARGE SCALE GENOMIC DNA]</scope>
    <source>
        <strain evidence="9">HyVt-577</strain>
    </source>
</reference>
<feature type="domain" description="Secretion system C-terminal sorting" evidence="8">
    <location>
        <begin position="720"/>
        <end position="795"/>
    </location>
</feature>
<dbReference type="Proteomes" id="UP000885779">
    <property type="component" value="Unassembled WGS sequence"/>
</dbReference>
<sequence>MRKILLVFATIFVFSNLLWAEGTFAGYAPNTILVKFTQSALGNININTISQGVTDLPKVDALNAAYRVKTMKRLFPQYKIKFHNGQPVTLNAWYRLYFDMDVDEQAVAAEYSALTDVIVAEAVPIHKTYATANDPGIGSQWHINQSNDADIDAPEAWDLETGSSNIIVAVMDTGVRWYHKDLAGALADETDRNTIKGNMWINSAELSDTSSTVDEDGNGYNDDWVGWDFVTGNPNSFDEGDDYDVEDNDPRDHNGHGTHCAGNVGAINNNGLGVTSAGGGWGENNGQGNGVKIMALRIGWSDLWLGLFETGYVDMGFAASAFTYAADNGAKLASCSWGSSETAALADAVNYFIYGTTSPGANDPKQRLIFVAAGNDGNENAAYLNSRDDVISVAGTDENDSEYGSSNYGTWINIAAPATNIYSTYHDKNNPASDEYATLTGTSMATPIAASVTALIWSHNQSLAADTVEQKLYDSADNIEANLSDSRKGKLGAGRVNAYAAVQIAGGGGTNQAPVAVDDNAATDEDVTVEIAVLTNDSDPDNDGLSVTATLDEINGVATINNSTTVSFAPDTNFYGTGSFRYVISDGNGGTDTALVTVTVNSVNDAPQIVGLPDQMDLNTNDSTKLKMQDYAQDVDTPYEGLTWTFSTSGSEISYNYNASTDTLTIYSTSAAGDYYLYATLTDDSSASDKDTILVRVSDVSAVEQLTTLLPKEFVVEQNYPNPFNPTTTLRFGLPEAASVRVEVYNVNGQHVASMEQGTLTAGFHTVQFKAGRLPSGIYYYRITAGLHTAVKKMILVK</sequence>
<evidence type="ECO:0000256" key="3">
    <source>
        <dbReference type="ARBA" id="ARBA00022801"/>
    </source>
</evidence>
<feature type="active site" description="Charge relay system" evidence="5">
    <location>
        <position position="443"/>
    </location>
</feature>
<dbReference type="InterPro" id="IPR015500">
    <property type="entry name" value="Peptidase_S8_subtilisin-rel"/>
</dbReference>
<evidence type="ECO:0000256" key="4">
    <source>
        <dbReference type="ARBA" id="ARBA00022825"/>
    </source>
</evidence>
<feature type="domain" description="Peptidase S8/S53" evidence="7">
    <location>
        <begin position="164"/>
        <end position="487"/>
    </location>
</feature>
<dbReference type="InterPro" id="IPR023827">
    <property type="entry name" value="Peptidase_S8_Asp-AS"/>
</dbReference>
<dbReference type="GO" id="GO:0006508">
    <property type="term" value="P:proteolysis"/>
    <property type="evidence" value="ECO:0007669"/>
    <property type="project" value="UniProtKB-KW"/>
</dbReference>
<name>A0A7V4WWK8_CALAY</name>
<feature type="chain" id="PRO_5030683660" evidence="6">
    <location>
        <begin position="21"/>
        <end position="798"/>
    </location>
</feature>
<keyword evidence="3 5" id="KW-0378">Hydrolase</keyword>
<dbReference type="InterPro" id="IPR026444">
    <property type="entry name" value="Secre_tail"/>
</dbReference>
<dbReference type="GO" id="GO:0004252">
    <property type="term" value="F:serine-type endopeptidase activity"/>
    <property type="evidence" value="ECO:0007669"/>
    <property type="project" value="UniProtKB-UniRule"/>
</dbReference>
<dbReference type="Pfam" id="PF17963">
    <property type="entry name" value="Big_9"/>
    <property type="match status" value="1"/>
</dbReference>
<dbReference type="PROSITE" id="PS51892">
    <property type="entry name" value="SUBTILASE"/>
    <property type="match status" value="1"/>
</dbReference>
<evidence type="ECO:0000256" key="1">
    <source>
        <dbReference type="ARBA" id="ARBA00011073"/>
    </source>
</evidence>
<dbReference type="SUPFAM" id="SSF52743">
    <property type="entry name" value="Subtilisin-like"/>
    <property type="match status" value="1"/>
</dbReference>
<gene>
    <name evidence="9" type="ORF">ENK44_16475</name>
</gene>
<dbReference type="EMBL" id="DRQG01000152">
    <property type="protein sequence ID" value="HGY57305.1"/>
    <property type="molecule type" value="Genomic_DNA"/>
</dbReference>
<dbReference type="InterPro" id="IPR000209">
    <property type="entry name" value="Peptidase_S8/S53_dom"/>
</dbReference>
<dbReference type="InterPro" id="IPR050131">
    <property type="entry name" value="Peptidase_S8_subtilisin-like"/>
</dbReference>
<comment type="similarity">
    <text evidence="1 5">Belongs to the peptidase S8 family.</text>
</comment>